<sequence>ASPTPTSSPDEYTSYLYSSDPSPFFMLLEQLTSLLHRDKFPNLRYIRDMSEDSDALRRGRRRVVSPVFSSPPPSSFSSGQSLVTGMGMGSLRRFGSLRRSTSRNTLRSSPSPSAALPFPFTPVPVPGHARIVSFWKEVLERTRERGVYVEDTRGVNVTRRDLERWVMGVGVECGV</sequence>
<organism evidence="1 2">
    <name type="scientific">Marasmius crinis-equi</name>
    <dbReference type="NCBI Taxonomy" id="585013"/>
    <lineage>
        <taxon>Eukaryota</taxon>
        <taxon>Fungi</taxon>
        <taxon>Dikarya</taxon>
        <taxon>Basidiomycota</taxon>
        <taxon>Agaricomycotina</taxon>
        <taxon>Agaricomycetes</taxon>
        <taxon>Agaricomycetidae</taxon>
        <taxon>Agaricales</taxon>
        <taxon>Marasmiineae</taxon>
        <taxon>Marasmiaceae</taxon>
        <taxon>Marasmius</taxon>
    </lineage>
</organism>
<evidence type="ECO:0000313" key="1">
    <source>
        <dbReference type="EMBL" id="KAL0563113.1"/>
    </source>
</evidence>
<evidence type="ECO:0000313" key="2">
    <source>
        <dbReference type="Proteomes" id="UP001465976"/>
    </source>
</evidence>
<dbReference type="Proteomes" id="UP001465976">
    <property type="component" value="Unassembled WGS sequence"/>
</dbReference>
<feature type="non-terminal residue" evidence="1">
    <location>
        <position position="1"/>
    </location>
</feature>
<keyword evidence="2" id="KW-1185">Reference proteome</keyword>
<gene>
    <name evidence="1" type="ORF">V5O48_018963</name>
</gene>
<protein>
    <submittedName>
        <fullName evidence="1">Uncharacterized protein</fullName>
    </submittedName>
</protein>
<reference evidence="1 2" key="1">
    <citation type="submission" date="2024-02" db="EMBL/GenBank/DDBJ databases">
        <title>A draft genome for the cacao thread blight pathogen Marasmius crinis-equi.</title>
        <authorList>
            <person name="Cohen S.P."/>
            <person name="Baruah I.K."/>
            <person name="Amoako-Attah I."/>
            <person name="Bukari Y."/>
            <person name="Meinhardt L.W."/>
            <person name="Bailey B.A."/>
        </authorList>
    </citation>
    <scope>NUCLEOTIDE SEQUENCE [LARGE SCALE GENOMIC DNA]</scope>
    <source>
        <strain evidence="1 2">GH-76</strain>
    </source>
</reference>
<proteinExistence type="predicted"/>
<name>A0ABR3EJQ0_9AGAR</name>
<dbReference type="EMBL" id="JBAHYK010003923">
    <property type="protein sequence ID" value="KAL0563113.1"/>
    <property type="molecule type" value="Genomic_DNA"/>
</dbReference>
<accession>A0ABR3EJQ0</accession>
<comment type="caution">
    <text evidence="1">The sequence shown here is derived from an EMBL/GenBank/DDBJ whole genome shotgun (WGS) entry which is preliminary data.</text>
</comment>